<evidence type="ECO:0000259" key="6">
    <source>
        <dbReference type="Pfam" id="PF14216"/>
    </source>
</evidence>
<dbReference type="PANTHER" id="PTHR23068:SF25">
    <property type="entry name" value="DNA (CYTOSINE-5)-METHYLTRANSFERASE DRM2"/>
    <property type="match status" value="1"/>
</dbReference>
<dbReference type="Proteomes" id="UP001189429">
    <property type="component" value="Unassembled WGS sequence"/>
</dbReference>
<organism evidence="7 8">
    <name type="scientific">Prorocentrum cordatum</name>
    <dbReference type="NCBI Taxonomy" id="2364126"/>
    <lineage>
        <taxon>Eukaryota</taxon>
        <taxon>Sar</taxon>
        <taxon>Alveolata</taxon>
        <taxon>Dinophyceae</taxon>
        <taxon>Prorocentrales</taxon>
        <taxon>Prorocentraceae</taxon>
        <taxon>Prorocentrum</taxon>
    </lineage>
</organism>
<dbReference type="InterPro" id="IPR050390">
    <property type="entry name" value="C5-Methyltransferase"/>
</dbReference>
<evidence type="ECO:0000256" key="4">
    <source>
        <dbReference type="ARBA" id="ARBA00022691"/>
    </source>
</evidence>
<proteinExistence type="predicted"/>
<feature type="compositionally biased region" description="Polar residues" evidence="5">
    <location>
        <begin position="213"/>
        <end position="225"/>
    </location>
</feature>
<dbReference type="Pfam" id="PF00145">
    <property type="entry name" value="DNA_methylase"/>
    <property type="match status" value="1"/>
</dbReference>
<comment type="caution">
    <text evidence="7">The sequence shown here is derived from an EMBL/GenBank/DDBJ whole genome shotgun (WGS) entry which is preliminary data.</text>
</comment>
<keyword evidence="2" id="KW-0489">Methyltransferase</keyword>
<dbReference type="Gene3D" id="3.40.50.150">
    <property type="entry name" value="Vaccinia Virus protein VP39"/>
    <property type="match status" value="1"/>
</dbReference>
<feature type="region of interest" description="Disordered" evidence="5">
    <location>
        <begin position="213"/>
        <end position="245"/>
    </location>
</feature>
<evidence type="ECO:0000256" key="2">
    <source>
        <dbReference type="ARBA" id="ARBA00022603"/>
    </source>
</evidence>
<name>A0ABN9XGM7_9DINO</name>
<protein>
    <recommendedName>
        <fullName evidence="1">DNA (cytosine-5-)-methyltransferase</fullName>
        <ecNumber evidence="1">2.1.1.37</ecNumber>
    </recommendedName>
</protein>
<dbReference type="SUPFAM" id="SSF53335">
    <property type="entry name" value="S-adenosyl-L-methionine-dependent methyltransferases"/>
    <property type="match status" value="1"/>
</dbReference>
<feature type="non-terminal residue" evidence="7">
    <location>
        <position position="746"/>
    </location>
</feature>
<keyword evidence="3" id="KW-0808">Transferase</keyword>
<evidence type="ECO:0000256" key="1">
    <source>
        <dbReference type="ARBA" id="ARBA00011975"/>
    </source>
</evidence>
<keyword evidence="8" id="KW-1185">Reference proteome</keyword>
<gene>
    <name evidence="7" type="ORF">PCOR1329_LOCUS76529</name>
</gene>
<feature type="non-terminal residue" evidence="7">
    <location>
        <position position="1"/>
    </location>
</feature>
<accession>A0ABN9XGM7</accession>
<dbReference type="InterPro" id="IPR029063">
    <property type="entry name" value="SAM-dependent_MTases_sf"/>
</dbReference>
<keyword evidence="4" id="KW-0949">S-adenosyl-L-methionine</keyword>
<dbReference type="Pfam" id="PF14216">
    <property type="entry name" value="DUF4326"/>
    <property type="match status" value="1"/>
</dbReference>
<sequence length="746" mass="81783">EAQVFLDQCGGDLPTIDWETEMKASAVSYTGEEAYPSEPLSLERLVEAPPPPASAASSVDVLRVCEGRVRQALLNPSRALQAEDDVEVMPRAPRVWAPASEWGRIAAALVEGGISRRWLAVFKGKKVLGGMFGAHKGGYKRGEGPQTLVMNRNPSNAIQKILCGTGGQMYQPSLQTASFVATCPFLVEATGRCQGFRGDMSVPGGPADVSSLIESNGQQPQQTSEWPGGPAVSVGRLGRGPVGSPPLAGRGDVYIGRGNQHLELEASVWGNPFRLKVDGARREVIAKFGRWLRSQQWLVDRVSELTGCRLLCHCRDSQERHGDEIIKLWDDVCAPETKSDVQPVRTDDQCWLVWQVHIDNSDMMEVGPAVEMEMLKLAGRPEAMRAALERHEALGAPVSEAKAVVRESAATALGDFVNGEQGTIGPPGEFCRKVIVLAPHTLRRPRVTQKWLQVLAGRWVRMMLYRREIMTCFGEFWTFLVRVRGGGAVPDAVRRELVSALCLMPLMRCDLRVPISGLVTVSDASPWRGAVRRSVRLLPRGMAAACAAQRGHSSRLNDEGILLSLFDGIGGGRRALDFLGLSVAAFATSEVDEEAARVVRYSWPDVAELGDVANIARACLERVRERAPMAKWMLVTAGPPCTDLSRVKAGRKGLAGSRSRLFFDIERAVRLASEVMGEDCRIFRIIEKVASMDQEPLDAMSSGLGLEPAFIDGAVFSRCRRDRVYWVGQHVMVPWQRSEMRPERCG</sequence>
<dbReference type="EC" id="2.1.1.37" evidence="1"/>
<evidence type="ECO:0000256" key="5">
    <source>
        <dbReference type="SAM" id="MobiDB-lite"/>
    </source>
</evidence>
<dbReference type="PANTHER" id="PTHR23068">
    <property type="entry name" value="DNA CYTOSINE-5- -METHYLTRANSFERASE 3-RELATED"/>
    <property type="match status" value="1"/>
</dbReference>
<evidence type="ECO:0000313" key="8">
    <source>
        <dbReference type="Proteomes" id="UP001189429"/>
    </source>
</evidence>
<reference evidence="7" key="1">
    <citation type="submission" date="2023-10" db="EMBL/GenBank/DDBJ databases">
        <authorList>
            <person name="Chen Y."/>
            <person name="Shah S."/>
            <person name="Dougan E. K."/>
            <person name="Thang M."/>
            <person name="Chan C."/>
        </authorList>
    </citation>
    <scope>NUCLEOTIDE SEQUENCE [LARGE SCALE GENOMIC DNA]</scope>
</reference>
<dbReference type="EMBL" id="CAUYUJ010020514">
    <property type="protein sequence ID" value="CAK0898854.1"/>
    <property type="molecule type" value="Genomic_DNA"/>
</dbReference>
<dbReference type="InterPro" id="IPR025475">
    <property type="entry name" value="DUF4326"/>
</dbReference>
<evidence type="ECO:0000256" key="3">
    <source>
        <dbReference type="ARBA" id="ARBA00022679"/>
    </source>
</evidence>
<feature type="domain" description="DUF4326" evidence="6">
    <location>
        <begin position="251"/>
        <end position="326"/>
    </location>
</feature>
<dbReference type="InterPro" id="IPR001525">
    <property type="entry name" value="C5_MeTfrase"/>
</dbReference>
<evidence type="ECO:0000313" key="7">
    <source>
        <dbReference type="EMBL" id="CAK0898854.1"/>
    </source>
</evidence>